<dbReference type="PROSITE" id="PS51257">
    <property type="entry name" value="PROKAR_LIPOPROTEIN"/>
    <property type="match status" value="1"/>
</dbReference>
<evidence type="ECO:0000256" key="3">
    <source>
        <dbReference type="ARBA" id="ARBA00023295"/>
    </source>
</evidence>
<dbReference type="Proteomes" id="UP000549617">
    <property type="component" value="Unassembled WGS sequence"/>
</dbReference>
<dbReference type="EMBL" id="JACIJC010000003">
    <property type="protein sequence ID" value="MBB5685763.1"/>
    <property type="molecule type" value="Genomic_DNA"/>
</dbReference>
<comment type="similarity">
    <text evidence="1 4">Belongs to the glycosyl hydrolase 26 family.</text>
</comment>
<protein>
    <recommendedName>
        <fullName evidence="6">GH26 domain-containing protein</fullName>
    </recommendedName>
</protein>
<name>A0A7W9AHF8_9SPHN</name>
<feature type="active site" description="Proton donor" evidence="4">
    <location>
        <position position="148"/>
    </location>
</feature>
<keyword evidence="5" id="KW-0732">Signal</keyword>
<evidence type="ECO:0000313" key="7">
    <source>
        <dbReference type="EMBL" id="MBB5685763.1"/>
    </source>
</evidence>
<dbReference type="Pfam" id="PF02156">
    <property type="entry name" value="Glyco_hydro_26"/>
    <property type="match status" value="1"/>
</dbReference>
<reference evidence="7 8" key="1">
    <citation type="submission" date="2020-08" db="EMBL/GenBank/DDBJ databases">
        <title>Genomic Encyclopedia of Type Strains, Phase IV (KMG-IV): sequencing the most valuable type-strain genomes for metagenomic binning, comparative biology and taxonomic classification.</title>
        <authorList>
            <person name="Goeker M."/>
        </authorList>
    </citation>
    <scope>NUCLEOTIDE SEQUENCE [LARGE SCALE GENOMIC DNA]</scope>
    <source>
        <strain evidence="7 8">DSM 25079</strain>
    </source>
</reference>
<organism evidence="7 8">
    <name type="scientific">Sphingobium boeckii</name>
    <dbReference type="NCBI Taxonomy" id="1082345"/>
    <lineage>
        <taxon>Bacteria</taxon>
        <taxon>Pseudomonadati</taxon>
        <taxon>Pseudomonadota</taxon>
        <taxon>Alphaproteobacteria</taxon>
        <taxon>Sphingomonadales</taxon>
        <taxon>Sphingomonadaceae</taxon>
        <taxon>Sphingobium</taxon>
    </lineage>
</organism>
<dbReference type="PROSITE" id="PS51764">
    <property type="entry name" value="GH26"/>
    <property type="match status" value="1"/>
</dbReference>
<dbReference type="AlphaFoldDB" id="A0A7W9AHF8"/>
<feature type="chain" id="PRO_5031255914" description="GH26 domain-containing protein" evidence="5">
    <location>
        <begin position="31"/>
        <end position="327"/>
    </location>
</feature>
<dbReference type="InterPro" id="IPR022790">
    <property type="entry name" value="GH26_dom"/>
</dbReference>
<evidence type="ECO:0000256" key="5">
    <source>
        <dbReference type="SAM" id="SignalP"/>
    </source>
</evidence>
<dbReference type="RefSeq" id="WP_184017552.1">
    <property type="nucleotide sequence ID" value="NZ_JACIJC010000003.1"/>
</dbReference>
<evidence type="ECO:0000256" key="1">
    <source>
        <dbReference type="ARBA" id="ARBA00007754"/>
    </source>
</evidence>
<evidence type="ECO:0000313" key="8">
    <source>
        <dbReference type="Proteomes" id="UP000549617"/>
    </source>
</evidence>
<feature type="active site" description="Nucleophile" evidence="4">
    <location>
        <position position="261"/>
    </location>
</feature>
<keyword evidence="2 4" id="KW-0378">Hydrolase</keyword>
<dbReference type="GO" id="GO:0016985">
    <property type="term" value="F:mannan endo-1,4-beta-mannosidase activity"/>
    <property type="evidence" value="ECO:0007669"/>
    <property type="project" value="InterPro"/>
</dbReference>
<keyword evidence="3 4" id="KW-0326">Glycosidase</keyword>
<dbReference type="PANTHER" id="PTHR40079:SF4">
    <property type="entry name" value="GH26 DOMAIN-CONTAINING PROTEIN-RELATED"/>
    <property type="match status" value="1"/>
</dbReference>
<dbReference type="InterPro" id="IPR000805">
    <property type="entry name" value="Glyco_hydro_26"/>
</dbReference>
<keyword evidence="8" id="KW-1185">Reference proteome</keyword>
<dbReference type="InterPro" id="IPR017853">
    <property type="entry name" value="GH"/>
</dbReference>
<dbReference type="PANTHER" id="PTHR40079">
    <property type="entry name" value="MANNAN ENDO-1,4-BETA-MANNOSIDASE E-RELATED"/>
    <property type="match status" value="1"/>
</dbReference>
<feature type="domain" description="GH26" evidence="6">
    <location>
        <begin position="1"/>
        <end position="327"/>
    </location>
</feature>
<dbReference type="Gene3D" id="3.20.20.80">
    <property type="entry name" value="Glycosidases"/>
    <property type="match status" value="1"/>
</dbReference>
<gene>
    <name evidence="7" type="ORF">FHS49_001779</name>
</gene>
<dbReference type="GO" id="GO:0006080">
    <property type="term" value="P:substituted mannan metabolic process"/>
    <property type="evidence" value="ECO:0007669"/>
    <property type="project" value="InterPro"/>
</dbReference>
<sequence>MRYRNPLFACAAALICAGFAGCGQAPQAQAQVNEPPRPTADLFVYRGGGCTGRDKLPAFITMLGREPQGVVAFAQRDTWPGMLGSVRWSMNCWKGKDYRIAQSVPMLLDQGTTLAEGAAGAYDRHFEEFARILVAAGREDAYLRIGWEFNGSWYPWAAAKDPPAFKAYFKRIAGIFRNTPGAKFKIVWNPARGKQQIAPDLVYPGDEAVDVIALDLYNQSWRPEDKADPEVRWRNHVVQPYSLGWLRTFAAQHGKPVALPEWGTGSSSNGQGMGDDPIFITHMAEWIAANNVAFTGYWDYPATDYNAEISGGNAPKSAAAFRAAFGP</sequence>
<evidence type="ECO:0000259" key="6">
    <source>
        <dbReference type="PROSITE" id="PS51764"/>
    </source>
</evidence>
<dbReference type="SUPFAM" id="SSF51445">
    <property type="entry name" value="(Trans)glycosidases"/>
    <property type="match status" value="1"/>
</dbReference>
<accession>A0A7W9AHF8</accession>
<feature type="signal peptide" evidence="5">
    <location>
        <begin position="1"/>
        <end position="30"/>
    </location>
</feature>
<evidence type="ECO:0000256" key="4">
    <source>
        <dbReference type="PROSITE-ProRule" id="PRU01100"/>
    </source>
</evidence>
<evidence type="ECO:0000256" key="2">
    <source>
        <dbReference type="ARBA" id="ARBA00022801"/>
    </source>
</evidence>
<proteinExistence type="inferred from homology"/>
<comment type="caution">
    <text evidence="7">The sequence shown here is derived from an EMBL/GenBank/DDBJ whole genome shotgun (WGS) entry which is preliminary data.</text>
</comment>